<evidence type="ECO:0000313" key="16">
    <source>
        <dbReference type="Proteomes" id="UP000284644"/>
    </source>
</evidence>
<dbReference type="Pfam" id="PF02518">
    <property type="entry name" value="HATPase_c"/>
    <property type="match status" value="1"/>
</dbReference>
<reference evidence="15 16" key="1">
    <citation type="submission" date="2018-08" db="EMBL/GenBank/DDBJ databases">
        <title>A genome reference for cultivated species of the human gut microbiota.</title>
        <authorList>
            <person name="Zou Y."/>
            <person name="Xue W."/>
            <person name="Luo G."/>
        </authorList>
    </citation>
    <scope>NUCLEOTIDE SEQUENCE [LARGE SCALE GENOMIC DNA]</scope>
    <source>
        <strain evidence="15 16">AM29-25AC</strain>
    </source>
</reference>
<dbReference type="Gene3D" id="3.30.450.20">
    <property type="entry name" value="PAS domain"/>
    <property type="match status" value="2"/>
</dbReference>
<dbReference type="Pfam" id="PF02743">
    <property type="entry name" value="dCache_1"/>
    <property type="match status" value="1"/>
</dbReference>
<keyword evidence="4" id="KW-1003">Cell membrane</keyword>
<dbReference type="InterPro" id="IPR004358">
    <property type="entry name" value="Sig_transdc_His_kin-like_C"/>
</dbReference>
<keyword evidence="5" id="KW-0597">Phosphoprotein</keyword>
<dbReference type="InterPro" id="IPR050640">
    <property type="entry name" value="Bact_2-comp_sensor_kinase"/>
</dbReference>
<dbReference type="PROSITE" id="PS50109">
    <property type="entry name" value="HIS_KIN"/>
    <property type="match status" value="1"/>
</dbReference>
<evidence type="ECO:0000256" key="11">
    <source>
        <dbReference type="ARBA" id="ARBA00023136"/>
    </source>
</evidence>
<keyword evidence="7 12" id="KW-0812">Transmembrane</keyword>
<comment type="catalytic activity">
    <reaction evidence="1">
        <text>ATP + protein L-histidine = ADP + protein N-phospho-L-histidine.</text>
        <dbReference type="EC" id="2.7.13.3"/>
    </reaction>
</comment>
<dbReference type="GO" id="GO:0005886">
    <property type="term" value="C:plasma membrane"/>
    <property type="evidence" value="ECO:0007669"/>
    <property type="project" value="UniProtKB-SubCell"/>
</dbReference>
<evidence type="ECO:0000256" key="6">
    <source>
        <dbReference type="ARBA" id="ARBA00022679"/>
    </source>
</evidence>
<keyword evidence="8 15" id="KW-0418">Kinase</keyword>
<evidence type="ECO:0000256" key="4">
    <source>
        <dbReference type="ARBA" id="ARBA00022475"/>
    </source>
</evidence>
<evidence type="ECO:0000256" key="2">
    <source>
        <dbReference type="ARBA" id="ARBA00004651"/>
    </source>
</evidence>
<dbReference type="SUPFAM" id="SSF55874">
    <property type="entry name" value="ATPase domain of HSP90 chaperone/DNA topoisomerase II/histidine kinase"/>
    <property type="match status" value="1"/>
</dbReference>
<feature type="domain" description="Histidine kinase" evidence="13">
    <location>
        <begin position="398"/>
        <end position="591"/>
    </location>
</feature>
<dbReference type="AlphaFoldDB" id="A0A414ICS8"/>
<dbReference type="CDD" id="cd06225">
    <property type="entry name" value="HAMP"/>
    <property type="match status" value="1"/>
</dbReference>
<feature type="transmembrane region" description="Helical" evidence="12">
    <location>
        <begin position="20"/>
        <end position="43"/>
    </location>
</feature>
<dbReference type="EMBL" id="QSJW01000001">
    <property type="protein sequence ID" value="RHE15994.1"/>
    <property type="molecule type" value="Genomic_DNA"/>
</dbReference>
<evidence type="ECO:0000256" key="12">
    <source>
        <dbReference type="SAM" id="Phobius"/>
    </source>
</evidence>
<feature type="transmembrane region" description="Helical" evidence="12">
    <location>
        <begin position="303"/>
        <end position="323"/>
    </location>
</feature>
<dbReference type="CDD" id="cd18773">
    <property type="entry name" value="PDC1_HK_sensor"/>
    <property type="match status" value="1"/>
</dbReference>
<keyword evidence="11 12" id="KW-0472">Membrane</keyword>
<dbReference type="InterPro" id="IPR033479">
    <property type="entry name" value="dCache_1"/>
</dbReference>
<dbReference type="SMART" id="SM00304">
    <property type="entry name" value="HAMP"/>
    <property type="match status" value="1"/>
</dbReference>
<gene>
    <name evidence="15" type="ORF">DW767_02230</name>
</gene>
<proteinExistence type="predicted"/>
<dbReference type="InterPro" id="IPR010559">
    <property type="entry name" value="Sig_transdc_His_kin_internal"/>
</dbReference>
<comment type="caution">
    <text evidence="15">The sequence shown here is derived from an EMBL/GenBank/DDBJ whole genome shotgun (WGS) entry which is preliminary data.</text>
</comment>
<dbReference type="SMART" id="SM00387">
    <property type="entry name" value="HATPase_c"/>
    <property type="match status" value="1"/>
</dbReference>
<evidence type="ECO:0000256" key="1">
    <source>
        <dbReference type="ARBA" id="ARBA00000085"/>
    </source>
</evidence>
<dbReference type="InterPro" id="IPR003660">
    <property type="entry name" value="HAMP_dom"/>
</dbReference>
<evidence type="ECO:0000256" key="5">
    <source>
        <dbReference type="ARBA" id="ARBA00022553"/>
    </source>
</evidence>
<dbReference type="PANTHER" id="PTHR34220:SF7">
    <property type="entry name" value="SENSOR HISTIDINE KINASE YPDA"/>
    <property type="match status" value="1"/>
</dbReference>
<evidence type="ECO:0000256" key="7">
    <source>
        <dbReference type="ARBA" id="ARBA00022692"/>
    </source>
</evidence>
<dbReference type="Gene3D" id="6.10.340.10">
    <property type="match status" value="1"/>
</dbReference>
<dbReference type="CDD" id="cd12912">
    <property type="entry name" value="PDC2_MCP_like"/>
    <property type="match status" value="1"/>
</dbReference>
<dbReference type="InterPro" id="IPR036890">
    <property type="entry name" value="HATPase_C_sf"/>
</dbReference>
<keyword evidence="9 12" id="KW-1133">Transmembrane helix</keyword>
<dbReference type="EC" id="2.7.13.3" evidence="3"/>
<evidence type="ECO:0000256" key="8">
    <source>
        <dbReference type="ARBA" id="ARBA00022777"/>
    </source>
</evidence>
<dbReference type="Proteomes" id="UP000284644">
    <property type="component" value="Unassembled WGS sequence"/>
</dbReference>
<feature type="domain" description="HAMP" evidence="14">
    <location>
        <begin position="324"/>
        <end position="377"/>
    </location>
</feature>
<name>A0A414ICS8_9FIRM</name>
<dbReference type="SUPFAM" id="SSF158472">
    <property type="entry name" value="HAMP domain-like"/>
    <property type="match status" value="1"/>
</dbReference>
<dbReference type="GO" id="GO:0000155">
    <property type="term" value="F:phosphorelay sensor kinase activity"/>
    <property type="evidence" value="ECO:0007669"/>
    <property type="project" value="InterPro"/>
</dbReference>
<dbReference type="PRINTS" id="PR00344">
    <property type="entry name" value="BCTRLSENSOR"/>
</dbReference>
<sequence length="595" mass="67252">MKKNNLSAWFIGRFNSIQSVIFATVAVLILSAVVVVTGVSMRFTNTSIFENSSEYTHTIIQQMNQNIDSYIDYMENIAYLISSNEDVQDYLFADEVDSEGRYRILNQFQTILDSRSDIRNVGIISKNGRMLINDGSKSVNRDLDLNTQGWYTKALKSPEAPTLTSSHVQHIISGERPWVITLSRGIRNRDGSGEKEGVFFIDLNYSAISELCDQSTVGTKGYAFIVDAKGNIVYHPQQQQLYNELQTENISLIMNTDEDTVLTGTTNNGKLYSISRSDKTGWTVVDCTSVRELLSKSRQAQSVYVLTAIVLVIIALLFSRFMARSITLPIQKLRDSMKKVQEGDFGVSDVVVDSKNEIGSLTKSFDVMTHKIQELMEQNVHEQEEKRKSELKALQSQINPHFLYNTLDSIIWMAEGKKNKEVVLMTASLARLLRQSISNEDEVVPIAKEVEYARGYLTIQKMRYKDKLEFQIDVDSSILYIPLIKLVLQPIIENAIYHGLKYKESKGLLIVKGFMKDGNAVLQVIDDGVGMDEETLAHIYDKHKVNYHSNGVGVYNVQKRLKLYYGDDYGITYESEKGKGTTATITIPGRQEGQL</sequence>
<accession>A0A414ICS8</accession>
<comment type="subcellular location">
    <subcellularLocation>
        <location evidence="2">Cell membrane</location>
        <topology evidence="2">Multi-pass membrane protein</topology>
    </subcellularLocation>
</comment>
<evidence type="ECO:0000256" key="10">
    <source>
        <dbReference type="ARBA" id="ARBA00023012"/>
    </source>
</evidence>
<evidence type="ECO:0000256" key="9">
    <source>
        <dbReference type="ARBA" id="ARBA00022989"/>
    </source>
</evidence>
<protein>
    <recommendedName>
        <fullName evidence="3">histidine kinase</fullName>
        <ecNumber evidence="3">2.7.13.3</ecNumber>
    </recommendedName>
</protein>
<keyword evidence="6" id="KW-0808">Transferase</keyword>
<evidence type="ECO:0000259" key="13">
    <source>
        <dbReference type="PROSITE" id="PS50109"/>
    </source>
</evidence>
<dbReference type="PANTHER" id="PTHR34220">
    <property type="entry name" value="SENSOR HISTIDINE KINASE YPDA"/>
    <property type="match status" value="1"/>
</dbReference>
<evidence type="ECO:0000256" key="3">
    <source>
        <dbReference type="ARBA" id="ARBA00012438"/>
    </source>
</evidence>
<dbReference type="Pfam" id="PF00672">
    <property type="entry name" value="HAMP"/>
    <property type="match status" value="1"/>
</dbReference>
<dbReference type="Gene3D" id="3.30.565.10">
    <property type="entry name" value="Histidine kinase-like ATPase, C-terminal domain"/>
    <property type="match status" value="1"/>
</dbReference>
<dbReference type="InterPro" id="IPR003594">
    <property type="entry name" value="HATPase_dom"/>
</dbReference>
<dbReference type="PROSITE" id="PS50885">
    <property type="entry name" value="HAMP"/>
    <property type="match status" value="1"/>
</dbReference>
<dbReference type="RefSeq" id="WP_118045122.1">
    <property type="nucleotide sequence ID" value="NZ_QSJW01000001.1"/>
</dbReference>
<evidence type="ECO:0000313" key="15">
    <source>
        <dbReference type="EMBL" id="RHE15994.1"/>
    </source>
</evidence>
<organism evidence="15 16">
    <name type="scientific">Blautia obeum</name>
    <dbReference type="NCBI Taxonomy" id="40520"/>
    <lineage>
        <taxon>Bacteria</taxon>
        <taxon>Bacillati</taxon>
        <taxon>Bacillota</taxon>
        <taxon>Clostridia</taxon>
        <taxon>Lachnospirales</taxon>
        <taxon>Lachnospiraceae</taxon>
        <taxon>Blautia</taxon>
    </lineage>
</organism>
<dbReference type="Pfam" id="PF06580">
    <property type="entry name" value="His_kinase"/>
    <property type="match status" value="1"/>
</dbReference>
<keyword evidence="10" id="KW-0902">Two-component regulatory system</keyword>
<evidence type="ECO:0000259" key="14">
    <source>
        <dbReference type="PROSITE" id="PS50885"/>
    </source>
</evidence>
<dbReference type="InterPro" id="IPR005467">
    <property type="entry name" value="His_kinase_dom"/>
</dbReference>